<feature type="compositionally biased region" description="Basic and acidic residues" evidence="1">
    <location>
        <begin position="309"/>
        <end position="321"/>
    </location>
</feature>
<evidence type="ECO:0000313" key="3">
    <source>
        <dbReference type="Proteomes" id="UP000887226"/>
    </source>
</evidence>
<sequence length="321" mass="35748">MNSQQANDAMKGIVDFNDSVVDTEVITKTLPAVTHENVTHHQHDAREECITREVHHYDVYHRILPVIETEFLPLRHYIKEADGRLTEIHESELSKYHILESVYTRQVVTEPYDIDPETALHNSGVMWTVPVPMLLPNLEHLSQFKYSFSTVPITTQADTTALSGPTNTVEHFQSKELQIPTKKASPHDTSSIASSPRSPNHTLRKPVASKDSASALSNGNHVPNKSVEGQTGTPAAYKDISDHKTGNGNNIVIPTLEKQKLASSRVLLSQCETTSASQTPRASSDAEGEATRGLRRMREKRNSGNSCRKSMEEGFRSMKMK</sequence>
<dbReference type="PANTHER" id="PTHR38703:SF1">
    <property type="entry name" value="ALLERGEN"/>
    <property type="match status" value="1"/>
</dbReference>
<feature type="compositionally biased region" description="Polar residues" evidence="1">
    <location>
        <begin position="271"/>
        <end position="282"/>
    </location>
</feature>
<proteinExistence type="predicted"/>
<dbReference type="AlphaFoldDB" id="A0A9P7YYI8"/>
<feature type="compositionally biased region" description="Polar residues" evidence="1">
    <location>
        <begin position="187"/>
        <end position="201"/>
    </location>
</feature>
<feature type="compositionally biased region" description="Polar residues" evidence="1">
    <location>
        <begin position="211"/>
        <end position="233"/>
    </location>
</feature>
<name>A0A9P7YYI8_9HELO</name>
<gene>
    <name evidence="2" type="ORF">BJ878DRAFT_544623</name>
</gene>
<feature type="region of interest" description="Disordered" evidence="1">
    <location>
        <begin position="271"/>
        <end position="321"/>
    </location>
</feature>
<dbReference type="PANTHER" id="PTHR38703">
    <property type="entry name" value="CHROMOSOME 8, WHOLE GENOME SHOTGUN SEQUENCE"/>
    <property type="match status" value="1"/>
</dbReference>
<feature type="region of interest" description="Disordered" evidence="1">
    <location>
        <begin position="173"/>
        <end position="250"/>
    </location>
</feature>
<dbReference type="EMBL" id="MU254118">
    <property type="protein sequence ID" value="KAG9242062.1"/>
    <property type="molecule type" value="Genomic_DNA"/>
</dbReference>
<evidence type="ECO:0000256" key="1">
    <source>
        <dbReference type="SAM" id="MobiDB-lite"/>
    </source>
</evidence>
<protein>
    <submittedName>
        <fullName evidence="2">Uncharacterized protein</fullName>
    </submittedName>
</protein>
<evidence type="ECO:0000313" key="2">
    <source>
        <dbReference type="EMBL" id="KAG9242062.1"/>
    </source>
</evidence>
<keyword evidence="3" id="KW-1185">Reference proteome</keyword>
<dbReference type="OrthoDB" id="5325276at2759"/>
<accession>A0A9P7YYI8</accession>
<dbReference type="Proteomes" id="UP000887226">
    <property type="component" value="Unassembled WGS sequence"/>
</dbReference>
<organism evidence="2 3">
    <name type="scientific">Calycina marina</name>
    <dbReference type="NCBI Taxonomy" id="1763456"/>
    <lineage>
        <taxon>Eukaryota</taxon>
        <taxon>Fungi</taxon>
        <taxon>Dikarya</taxon>
        <taxon>Ascomycota</taxon>
        <taxon>Pezizomycotina</taxon>
        <taxon>Leotiomycetes</taxon>
        <taxon>Helotiales</taxon>
        <taxon>Pezizellaceae</taxon>
        <taxon>Calycina</taxon>
    </lineage>
</organism>
<comment type="caution">
    <text evidence="2">The sequence shown here is derived from an EMBL/GenBank/DDBJ whole genome shotgun (WGS) entry which is preliminary data.</text>
</comment>
<reference evidence="2" key="1">
    <citation type="journal article" date="2021" name="IMA Fungus">
        <title>Genomic characterization of three marine fungi, including Emericellopsis atlantica sp. nov. with signatures of a generalist lifestyle and marine biomass degradation.</title>
        <authorList>
            <person name="Hagestad O.C."/>
            <person name="Hou L."/>
            <person name="Andersen J.H."/>
            <person name="Hansen E.H."/>
            <person name="Altermark B."/>
            <person name="Li C."/>
            <person name="Kuhnert E."/>
            <person name="Cox R.J."/>
            <person name="Crous P.W."/>
            <person name="Spatafora J.W."/>
            <person name="Lail K."/>
            <person name="Amirebrahimi M."/>
            <person name="Lipzen A."/>
            <person name="Pangilinan J."/>
            <person name="Andreopoulos W."/>
            <person name="Hayes R.D."/>
            <person name="Ng V."/>
            <person name="Grigoriev I.V."/>
            <person name="Jackson S.A."/>
            <person name="Sutton T.D.S."/>
            <person name="Dobson A.D.W."/>
            <person name="Rama T."/>
        </authorList>
    </citation>
    <scope>NUCLEOTIDE SEQUENCE</scope>
    <source>
        <strain evidence="2">TRa3180A</strain>
    </source>
</reference>